<protein>
    <recommendedName>
        <fullName evidence="1">YqaJ viral recombinase domain-containing protein</fullName>
    </recommendedName>
</protein>
<dbReference type="Proteomes" id="UP000482155">
    <property type="component" value="Unassembled WGS sequence"/>
</dbReference>
<accession>A0A6B3SHD5</accession>
<dbReference type="PANTHER" id="PTHR46609">
    <property type="entry name" value="EXONUCLEASE, PHAGE-TYPE/RECB, C-TERMINAL DOMAIN-CONTAINING PROTEIN"/>
    <property type="match status" value="1"/>
</dbReference>
<name>A0A6B3SHD5_9BURK</name>
<dbReference type="NCBIfam" id="TIGR03033">
    <property type="entry name" value="phage_rel_nuc"/>
    <property type="match status" value="1"/>
</dbReference>
<keyword evidence="3" id="KW-1185">Reference proteome</keyword>
<dbReference type="InterPro" id="IPR017482">
    <property type="entry name" value="Lambda-type_endonuclease"/>
</dbReference>
<dbReference type="AlphaFoldDB" id="A0A6B3SHD5"/>
<dbReference type="InterPro" id="IPR011335">
    <property type="entry name" value="Restrct_endonuc-II-like"/>
</dbReference>
<gene>
    <name evidence="2" type="ORF">G3574_03135</name>
</gene>
<comment type="caution">
    <text evidence="2">The sequence shown here is derived from an EMBL/GenBank/DDBJ whole genome shotgun (WGS) entry which is preliminary data.</text>
</comment>
<evidence type="ECO:0000313" key="3">
    <source>
        <dbReference type="Proteomes" id="UP000482155"/>
    </source>
</evidence>
<dbReference type="SUPFAM" id="SSF52980">
    <property type="entry name" value="Restriction endonuclease-like"/>
    <property type="match status" value="1"/>
</dbReference>
<organism evidence="2 3">
    <name type="scientific">Noviherbaspirillum galbum</name>
    <dbReference type="NCBI Taxonomy" id="2709383"/>
    <lineage>
        <taxon>Bacteria</taxon>
        <taxon>Pseudomonadati</taxon>
        <taxon>Pseudomonadota</taxon>
        <taxon>Betaproteobacteria</taxon>
        <taxon>Burkholderiales</taxon>
        <taxon>Oxalobacteraceae</taxon>
        <taxon>Noviherbaspirillum</taxon>
    </lineage>
</organism>
<dbReference type="InterPro" id="IPR051703">
    <property type="entry name" value="NF-kappa-B_Signaling_Reg"/>
</dbReference>
<reference evidence="2 3" key="1">
    <citation type="submission" date="2020-02" db="EMBL/GenBank/DDBJ databases">
        <authorList>
            <person name="Kim M.K."/>
        </authorList>
    </citation>
    <scope>NUCLEOTIDE SEQUENCE [LARGE SCALE GENOMIC DNA]</scope>
    <source>
        <strain evidence="2 3">17J57-3</strain>
    </source>
</reference>
<dbReference type="Gene3D" id="3.90.320.10">
    <property type="match status" value="1"/>
</dbReference>
<evidence type="ECO:0000259" key="1">
    <source>
        <dbReference type="Pfam" id="PF09588"/>
    </source>
</evidence>
<dbReference type="PANTHER" id="PTHR46609:SF6">
    <property type="entry name" value="EXONUCLEASE, PHAGE-TYPE_RECB, C-TERMINAL DOMAIN-CONTAINING PROTEIN-RELATED"/>
    <property type="match status" value="1"/>
</dbReference>
<dbReference type="CDD" id="cd22343">
    <property type="entry name" value="PDDEXK_lambda_exonuclease-like"/>
    <property type="match status" value="1"/>
</dbReference>
<feature type="domain" description="YqaJ viral recombinase" evidence="1">
    <location>
        <begin position="13"/>
        <end position="146"/>
    </location>
</feature>
<sequence length="346" mass="37743">MKIINIPQRTPAWHDWRNGADLTDGPRITATSAVIIAGRSPWSTPHKLWLEMTNRAAPRPVNPAMRRGTLLEPVARQKYIEKTGNDIHDVCIESTTYPWVGASLDGLSDFGDLVVEIKVPSKADHQLALSGRVPDKYVPQIQWQMLAGDGAVTRAHYVSYYEPTEEEAAEGIDELAIVEVLPDPAMQEELMKRATVFRQCVFDDVPPAGNEFEAAGHAWLLRKREFDTQEALLNKAKATLLSLAPPNEKSTAGGGVIVSRSVRKGSVAHDKVYAQLVAEGLVTQEKIDELMAKHTGEQTASVSVKAGADAERVLSELDASRAGAEPKLNGLVAEAAEEVVAEVLTW</sequence>
<dbReference type="InterPro" id="IPR019080">
    <property type="entry name" value="YqaJ_viral_recombinase"/>
</dbReference>
<dbReference type="InterPro" id="IPR011604">
    <property type="entry name" value="PDDEXK-like_dom_sf"/>
</dbReference>
<evidence type="ECO:0000313" key="2">
    <source>
        <dbReference type="EMBL" id="NEX60063.1"/>
    </source>
</evidence>
<proteinExistence type="predicted"/>
<dbReference type="RefSeq" id="WP_163960566.1">
    <property type="nucleotide sequence ID" value="NZ_JAAIVB010000011.1"/>
</dbReference>
<dbReference type="EMBL" id="JAAIVB010000011">
    <property type="protein sequence ID" value="NEX60063.1"/>
    <property type="molecule type" value="Genomic_DNA"/>
</dbReference>
<dbReference type="Pfam" id="PF09588">
    <property type="entry name" value="YqaJ"/>
    <property type="match status" value="1"/>
</dbReference>